<dbReference type="EMBL" id="SPUK01000014">
    <property type="protein sequence ID" value="TQV92773.1"/>
    <property type="molecule type" value="Genomic_DNA"/>
</dbReference>
<dbReference type="InterPro" id="IPR050317">
    <property type="entry name" value="Plant_Fungal_Acyltransferase"/>
</dbReference>
<reference evidence="2 3" key="1">
    <citation type="journal article" date="2019" name="Appl. Microbiol. Biotechnol.">
        <title>Genome sequence of Isaria javanica and comparative genome analysis insights into family S53 peptidase evolution in fungal entomopathogens.</title>
        <authorList>
            <person name="Lin R."/>
            <person name="Zhang X."/>
            <person name="Xin B."/>
            <person name="Zou M."/>
            <person name="Gao Y."/>
            <person name="Qin F."/>
            <person name="Hu Q."/>
            <person name="Xie B."/>
            <person name="Cheng X."/>
        </authorList>
    </citation>
    <scope>NUCLEOTIDE SEQUENCE [LARGE SCALE GENOMIC DNA]</scope>
    <source>
        <strain evidence="2 3">IJ1G</strain>
    </source>
</reference>
<dbReference type="Proteomes" id="UP000315783">
    <property type="component" value="Unassembled WGS sequence"/>
</dbReference>
<keyword evidence="3" id="KW-1185">Reference proteome</keyword>
<organism evidence="2 3">
    <name type="scientific">Cordyceps javanica</name>
    <dbReference type="NCBI Taxonomy" id="43265"/>
    <lineage>
        <taxon>Eukaryota</taxon>
        <taxon>Fungi</taxon>
        <taxon>Dikarya</taxon>
        <taxon>Ascomycota</taxon>
        <taxon>Pezizomycotina</taxon>
        <taxon>Sordariomycetes</taxon>
        <taxon>Hypocreomycetidae</taxon>
        <taxon>Hypocreales</taxon>
        <taxon>Cordycipitaceae</taxon>
        <taxon>Cordyceps</taxon>
    </lineage>
</organism>
<sequence>MVKPQFTERMSPLDLLMPGANIGTVLVFPTEIPHSDILARFQFALEKVCERIPWLKGRVVPTGKAAGMTAGFEIRWDAEDKAPRILNKGVLHGASYEDLAAANMPLDGIPSEAWPMESAEQLEAGSGGSGAPVFAASVFGFACGDAVGLCVQAHHNATDGFGFAAIIRLWGEIMSNKDSSSLFNSAVGRTARLDAVLDGSATTPISVDDLWARHAEYSQEPPCMPASFPDCTSEILTIPISEIKDVQDRLQPYLETRPSTNTVACALAWSAVMRARMQRIPDLASQTSRLPMAVNGRKRLDATLADPDDPYLGNAVLFALAETPAADLLQQTRGGIDDDDEASRKHLAGVVSAVAAALAPDRVDEAHVREVCELVRGVGDHRRIFPGWQLFGARDVFVTSWADLDFYELAFGEGLGRPRFVRIPYVQADGNIIILPRRRGDGADEVLELVVMSRRDDLEILKADAIWSRD</sequence>
<comment type="caution">
    <text evidence="2">The sequence shown here is derived from an EMBL/GenBank/DDBJ whole genome shotgun (WGS) entry which is preliminary data.</text>
</comment>
<dbReference type="PANTHER" id="PTHR31642">
    <property type="entry name" value="TRICHOTHECENE 3-O-ACETYLTRANSFERASE"/>
    <property type="match status" value="1"/>
</dbReference>
<keyword evidence="1 2" id="KW-0808">Transferase</keyword>
<proteinExistence type="predicted"/>
<dbReference type="GO" id="GO:0016747">
    <property type="term" value="F:acyltransferase activity, transferring groups other than amino-acyl groups"/>
    <property type="evidence" value="ECO:0007669"/>
    <property type="project" value="TreeGrafter"/>
</dbReference>
<name>A0A545UTH6_9HYPO</name>
<dbReference type="STRING" id="43265.A0A545UTH6"/>
<dbReference type="AlphaFoldDB" id="A0A545UTH6"/>
<evidence type="ECO:0000313" key="2">
    <source>
        <dbReference type="EMBL" id="TQV92773.1"/>
    </source>
</evidence>
<dbReference type="Pfam" id="PF02458">
    <property type="entry name" value="Transferase"/>
    <property type="match status" value="1"/>
</dbReference>
<gene>
    <name evidence="2" type="ORF">IF1G_08697</name>
</gene>
<dbReference type="OrthoDB" id="1862401at2759"/>
<protein>
    <submittedName>
        <fullName evidence="2">Chloramphenicol acetyltransferase-like domain-containing protein</fullName>
    </submittedName>
</protein>
<evidence type="ECO:0000256" key="1">
    <source>
        <dbReference type="ARBA" id="ARBA00022679"/>
    </source>
</evidence>
<evidence type="ECO:0000313" key="3">
    <source>
        <dbReference type="Proteomes" id="UP000315783"/>
    </source>
</evidence>
<dbReference type="Gene3D" id="3.30.559.10">
    <property type="entry name" value="Chloramphenicol acetyltransferase-like domain"/>
    <property type="match status" value="2"/>
</dbReference>
<accession>A0A545UTH6</accession>
<dbReference type="PANTHER" id="PTHR31642:SF310">
    <property type="entry name" value="FATTY ALCOHOL:CAFFEOYL-COA ACYLTRANSFERASE"/>
    <property type="match status" value="1"/>
</dbReference>
<dbReference type="InterPro" id="IPR023213">
    <property type="entry name" value="CAT-like_dom_sf"/>
</dbReference>